<dbReference type="InterPro" id="IPR008551">
    <property type="entry name" value="TANGO2"/>
</dbReference>
<dbReference type="AlphaFoldDB" id="A0A5F1ZBZ8"/>
<dbReference type="EMBL" id="RQFP01000001">
    <property type="protein sequence ID" value="TGK97029.1"/>
    <property type="molecule type" value="Genomic_DNA"/>
</dbReference>
<organism evidence="1 2">
    <name type="scientific">Leptospira brenneri</name>
    <dbReference type="NCBI Taxonomy" id="2023182"/>
    <lineage>
        <taxon>Bacteria</taxon>
        <taxon>Pseudomonadati</taxon>
        <taxon>Spirochaetota</taxon>
        <taxon>Spirochaetia</taxon>
        <taxon>Leptospirales</taxon>
        <taxon>Leptospiraceae</taxon>
        <taxon>Leptospira</taxon>
    </lineage>
</organism>
<gene>
    <name evidence="1" type="ORF">EHQ30_10700</name>
</gene>
<comment type="caution">
    <text evidence="1">The sequence shown here is derived from an EMBL/GenBank/DDBJ whole genome shotgun (WGS) entry which is preliminary data.</text>
</comment>
<dbReference type="RefSeq" id="WP_135676844.1">
    <property type="nucleotide sequence ID" value="NZ_RQFP01000001.1"/>
</dbReference>
<proteinExistence type="predicted"/>
<dbReference type="PANTHER" id="PTHR17985:SF8">
    <property type="entry name" value="TRANSPORT AND GOLGI ORGANIZATION PROTEIN 2 HOMOLOG"/>
    <property type="match status" value="1"/>
</dbReference>
<dbReference type="PANTHER" id="PTHR17985">
    <property type="entry name" value="SER/THR-RICH PROTEIN T10 IN DGCR REGION"/>
    <property type="match status" value="1"/>
</dbReference>
<sequence length="267" mass="30535">MCLVVIAYRVHPEYPLIIVSNRDEFFERPTESLHLWNSRPEILAGKDLKAGGTWLGVSSLGKVAFLTNVRNLRKPPHPHPKSRGNLVLDFLKSSKEMSSDLYREEVLKTAHEFDGFNLFVFDGREANYVGGDPLQVLRLEPGFHSVSNASWNTVWPKTAKLKFGVEQVFGSFSRDKNWPKEATTEFFRLLSDSELVKEDSLLPDTGIGLEREKYLSSVRIRVPGYGTRASTVLFYGREEVEVIERTFSDPLSNEYSERREVLKFNES</sequence>
<protein>
    <submittedName>
        <fullName evidence="1">NRDE family protein</fullName>
    </submittedName>
</protein>
<reference evidence="1" key="1">
    <citation type="journal article" date="2019" name="PLoS Negl. Trop. Dis.">
        <title>Revisiting the worldwide diversity of Leptospira species in the environment.</title>
        <authorList>
            <person name="Vincent A.T."/>
            <person name="Schiettekatte O."/>
            <person name="Bourhy P."/>
            <person name="Veyrier F.J."/>
            <person name="Picardeau M."/>
        </authorList>
    </citation>
    <scope>NUCLEOTIDE SEQUENCE [LARGE SCALE GENOMIC DNA]</scope>
    <source>
        <strain evidence="1">201800277</strain>
    </source>
</reference>
<name>A0A5F1ZBZ8_9LEPT</name>
<dbReference type="OrthoDB" id="4380123at2"/>
<accession>A0A5F1ZBZ8</accession>
<dbReference type="Proteomes" id="UP000297891">
    <property type="component" value="Unassembled WGS sequence"/>
</dbReference>
<evidence type="ECO:0000313" key="1">
    <source>
        <dbReference type="EMBL" id="TGK97029.1"/>
    </source>
</evidence>
<dbReference type="Pfam" id="PF05742">
    <property type="entry name" value="TANGO2"/>
    <property type="match status" value="1"/>
</dbReference>
<keyword evidence="2" id="KW-1185">Reference proteome</keyword>
<evidence type="ECO:0000313" key="2">
    <source>
        <dbReference type="Proteomes" id="UP000297891"/>
    </source>
</evidence>